<gene>
    <name evidence="2" type="ORF">HMPREF1866_00569</name>
</gene>
<feature type="transmembrane region" description="Helical" evidence="1">
    <location>
        <begin position="241"/>
        <end position="263"/>
    </location>
</feature>
<sequence>MFCEIKDNILTIKRWYIALFKRLLKRAEFIVMLLTLPLLVFGIMSVSKQKKGLLDIGIVASASSNSDVRAVVNKLKNEKSVLDFEVYGDEQLAKESLKRGKLDIIWVFPDSLDGIGDKGIKIIQGKDSAINSITREKLYAALYPYIAHSEYIKYMKKIGVSDTKVLDKYFDDIDVDGDFIKFEGVKGKSPYENLDYMTYPIRGFICIWLFAGTLTADIYFLNDEKNGLFSMADKKIKRVIAPVYSVGIAATLAAVMLFTLLLTGQAANIFIEIEAVFLLSVSFILIADILRKTFKRAEILEALIFPLILFLIIFAPVIFDVRVLGIKFITRLDPIYYYLSVIEDGRFYEFIVFVLVLFTIDKIISFIKLK</sequence>
<keyword evidence="1" id="KW-0472">Membrane</keyword>
<dbReference type="STRING" id="467210.HMPREF1866_00569"/>
<keyword evidence="1" id="KW-0812">Transmembrane</keyword>
<evidence type="ECO:0000313" key="2">
    <source>
        <dbReference type="EMBL" id="KXB60384.1"/>
    </source>
</evidence>
<evidence type="ECO:0008006" key="4">
    <source>
        <dbReference type="Google" id="ProtNLM"/>
    </source>
</evidence>
<organism evidence="2 3">
    <name type="scientific">Lachnoanaerobaculum saburreum</name>
    <dbReference type="NCBI Taxonomy" id="467210"/>
    <lineage>
        <taxon>Bacteria</taxon>
        <taxon>Bacillati</taxon>
        <taxon>Bacillota</taxon>
        <taxon>Clostridia</taxon>
        <taxon>Lachnospirales</taxon>
        <taxon>Lachnospiraceae</taxon>
        <taxon>Lachnoanaerobaculum</taxon>
    </lineage>
</organism>
<reference evidence="3" key="1">
    <citation type="submission" date="2016-01" db="EMBL/GenBank/DDBJ databases">
        <authorList>
            <person name="Mitreva M."/>
            <person name="Pepin K.H."/>
            <person name="Mihindukulasuriya K.A."/>
            <person name="Fulton R."/>
            <person name="Fronick C."/>
            <person name="O'Laughlin M."/>
            <person name="Miner T."/>
            <person name="Herter B."/>
            <person name="Rosa B.A."/>
            <person name="Cordes M."/>
            <person name="Tomlinson C."/>
            <person name="Wollam A."/>
            <person name="Palsikar V.B."/>
            <person name="Mardis E.R."/>
            <person name="Wilson R.K."/>
        </authorList>
    </citation>
    <scope>NUCLEOTIDE SEQUENCE [LARGE SCALE GENOMIC DNA]</scope>
    <source>
        <strain evidence="3">DNF00896</strain>
    </source>
</reference>
<dbReference type="AlphaFoldDB" id="A0A133ZY74"/>
<comment type="caution">
    <text evidence="2">The sequence shown here is derived from an EMBL/GenBank/DDBJ whole genome shotgun (WGS) entry which is preliminary data.</text>
</comment>
<feature type="transmembrane region" description="Helical" evidence="1">
    <location>
        <begin position="199"/>
        <end position="220"/>
    </location>
</feature>
<dbReference type="Proteomes" id="UP000070394">
    <property type="component" value="Unassembled WGS sequence"/>
</dbReference>
<protein>
    <recommendedName>
        <fullName evidence="4">ABC-2 type transporter</fullName>
    </recommendedName>
</protein>
<name>A0A133ZY74_9FIRM</name>
<keyword evidence="3" id="KW-1185">Reference proteome</keyword>
<dbReference type="PATRIC" id="fig|467210.3.peg.562"/>
<feature type="transmembrane region" description="Helical" evidence="1">
    <location>
        <begin position="269"/>
        <end position="287"/>
    </location>
</feature>
<dbReference type="EMBL" id="LSDA01000014">
    <property type="protein sequence ID" value="KXB60384.1"/>
    <property type="molecule type" value="Genomic_DNA"/>
</dbReference>
<keyword evidence="1" id="KW-1133">Transmembrane helix</keyword>
<accession>A0A133ZY74</accession>
<dbReference type="RefSeq" id="WP_060930517.1">
    <property type="nucleotide sequence ID" value="NZ_KQ959776.1"/>
</dbReference>
<evidence type="ECO:0000256" key="1">
    <source>
        <dbReference type="SAM" id="Phobius"/>
    </source>
</evidence>
<dbReference type="OrthoDB" id="2065247at2"/>
<evidence type="ECO:0000313" key="3">
    <source>
        <dbReference type="Proteomes" id="UP000070394"/>
    </source>
</evidence>
<feature type="transmembrane region" description="Helical" evidence="1">
    <location>
        <begin position="347"/>
        <end position="367"/>
    </location>
</feature>
<feature type="transmembrane region" description="Helical" evidence="1">
    <location>
        <begin position="29"/>
        <end position="47"/>
    </location>
</feature>
<feature type="transmembrane region" description="Helical" evidence="1">
    <location>
        <begin position="299"/>
        <end position="319"/>
    </location>
</feature>
<proteinExistence type="predicted"/>